<dbReference type="PANTHER" id="PTHR42748:SF30">
    <property type="entry name" value="NMRA-LIKE DOMAIN-CONTAINING PROTEIN"/>
    <property type="match status" value="1"/>
</dbReference>
<proteinExistence type="inferred from homology"/>
<dbReference type="EMBL" id="RSCD01000003">
    <property type="protein sequence ID" value="RSH93905.1"/>
    <property type="molecule type" value="Genomic_DNA"/>
</dbReference>
<dbReference type="STRING" id="1890683.A0A427YS79"/>
<evidence type="ECO:0000256" key="3">
    <source>
        <dbReference type="ARBA" id="ARBA00023002"/>
    </source>
</evidence>
<comment type="similarity">
    <text evidence="1">Belongs to the NmrA-type oxidoreductase family.</text>
</comment>
<evidence type="ECO:0000313" key="6">
    <source>
        <dbReference type="Proteomes" id="UP000279259"/>
    </source>
</evidence>
<gene>
    <name evidence="5" type="ORF">EHS25_006557</name>
</gene>
<keyword evidence="2" id="KW-0521">NADP</keyword>
<dbReference type="Gene3D" id="3.40.50.720">
    <property type="entry name" value="NAD(P)-binding Rossmann-like Domain"/>
    <property type="match status" value="1"/>
</dbReference>
<protein>
    <recommendedName>
        <fullName evidence="4">NmrA-like domain-containing protein</fullName>
    </recommendedName>
</protein>
<dbReference type="SUPFAM" id="SSF51735">
    <property type="entry name" value="NAD(P)-binding Rossmann-fold domains"/>
    <property type="match status" value="1"/>
</dbReference>
<dbReference type="InterPro" id="IPR008030">
    <property type="entry name" value="NmrA-like"/>
</dbReference>
<accession>A0A427YS79</accession>
<evidence type="ECO:0000313" key="5">
    <source>
        <dbReference type="EMBL" id="RSH93905.1"/>
    </source>
</evidence>
<dbReference type="AlphaFoldDB" id="A0A427YS79"/>
<keyword evidence="6" id="KW-1185">Reference proteome</keyword>
<dbReference type="InterPro" id="IPR036291">
    <property type="entry name" value="NAD(P)-bd_dom_sf"/>
</dbReference>
<evidence type="ECO:0000256" key="1">
    <source>
        <dbReference type="ARBA" id="ARBA00006328"/>
    </source>
</evidence>
<dbReference type="OrthoDB" id="300709at2759"/>
<dbReference type="Gene3D" id="3.90.25.10">
    <property type="entry name" value="UDP-galactose 4-epimerase, domain 1"/>
    <property type="match status" value="1"/>
</dbReference>
<reference evidence="5 6" key="1">
    <citation type="submission" date="2018-11" db="EMBL/GenBank/DDBJ databases">
        <title>Genome sequence of Saitozyma podzolica DSM 27192.</title>
        <authorList>
            <person name="Aliyu H."/>
            <person name="Gorte O."/>
            <person name="Ochsenreither K."/>
        </authorList>
    </citation>
    <scope>NUCLEOTIDE SEQUENCE [LARGE SCALE GENOMIC DNA]</scope>
    <source>
        <strain evidence="5 6">DSM 27192</strain>
    </source>
</reference>
<feature type="domain" description="NmrA-like" evidence="4">
    <location>
        <begin position="3"/>
        <end position="250"/>
    </location>
</feature>
<dbReference type="PANTHER" id="PTHR42748">
    <property type="entry name" value="NITROGEN METABOLITE REPRESSION PROTEIN NMRA FAMILY MEMBER"/>
    <property type="match status" value="1"/>
</dbReference>
<dbReference type="InterPro" id="IPR051164">
    <property type="entry name" value="NmrA-like_oxidored"/>
</dbReference>
<name>A0A427YS79_9TREE</name>
<dbReference type="GO" id="GO:0016491">
    <property type="term" value="F:oxidoreductase activity"/>
    <property type="evidence" value="ECO:0007669"/>
    <property type="project" value="UniProtKB-KW"/>
</dbReference>
<organism evidence="5 6">
    <name type="scientific">Saitozyma podzolica</name>
    <dbReference type="NCBI Taxonomy" id="1890683"/>
    <lineage>
        <taxon>Eukaryota</taxon>
        <taxon>Fungi</taxon>
        <taxon>Dikarya</taxon>
        <taxon>Basidiomycota</taxon>
        <taxon>Agaricomycotina</taxon>
        <taxon>Tremellomycetes</taxon>
        <taxon>Tremellales</taxon>
        <taxon>Trimorphomycetaceae</taxon>
        <taxon>Saitozyma</taxon>
    </lineage>
</organism>
<evidence type="ECO:0000256" key="2">
    <source>
        <dbReference type="ARBA" id="ARBA00022857"/>
    </source>
</evidence>
<dbReference type="Proteomes" id="UP000279259">
    <property type="component" value="Unassembled WGS sequence"/>
</dbReference>
<evidence type="ECO:0000259" key="4">
    <source>
        <dbReference type="Pfam" id="PF05368"/>
    </source>
</evidence>
<dbReference type="GO" id="GO:0005634">
    <property type="term" value="C:nucleus"/>
    <property type="evidence" value="ECO:0007669"/>
    <property type="project" value="TreeGrafter"/>
</dbReference>
<dbReference type="CDD" id="cd05251">
    <property type="entry name" value="NmrA_like_SDR_a"/>
    <property type="match status" value="1"/>
</dbReference>
<comment type="caution">
    <text evidence="5">The sequence shown here is derived from an EMBL/GenBank/DDBJ whole genome shotgun (WGS) entry which is preliminary data.</text>
</comment>
<dbReference type="Pfam" id="PF05368">
    <property type="entry name" value="NmrA"/>
    <property type="match status" value="1"/>
</dbReference>
<sequence length="306" mass="32570">MSSKTAVVFTATGEQGSSVVGSLLKAGWKVIALTRSFESESAKALKAKGAELAKADLNDPESYKPALKGADAAFVNADFWAIYGANKGDGEAAAKGETQQAKNAIQACVDAGIGHIVYSTLDGGLGAKHWDSKQAVSKWAVAHNLPVTNLYMTFYFSNITRAGLVTPKDDGSGSFVLGIPAPDGTVVPGVAPEQTGLWVEKILSSPGEYKGKDVHACSDVLSIADMAKTLSALSGKDVQPLHLPLEVFNSDGLKAKLGEELWDQWDLFVKRDLKRDPKASRALVQGSWDFQEWAAQNAQLKKVLGY</sequence>
<keyword evidence="3" id="KW-0560">Oxidoreductase</keyword>